<dbReference type="OrthoDB" id="2448606at2759"/>
<organism evidence="1 2">
    <name type="scientific">Acaulospora morrowiae</name>
    <dbReference type="NCBI Taxonomy" id="94023"/>
    <lineage>
        <taxon>Eukaryota</taxon>
        <taxon>Fungi</taxon>
        <taxon>Fungi incertae sedis</taxon>
        <taxon>Mucoromycota</taxon>
        <taxon>Glomeromycotina</taxon>
        <taxon>Glomeromycetes</taxon>
        <taxon>Diversisporales</taxon>
        <taxon>Acaulosporaceae</taxon>
        <taxon>Acaulospora</taxon>
    </lineage>
</organism>
<sequence>MLAILSFKSFQTCGRFINGIDDLFTFAEKYKYEVKRNRDDINRRKKQTNDGSIEAEWCRATLGTPQFRKLVKRT</sequence>
<dbReference type="AlphaFoldDB" id="A0A9N9EI12"/>
<dbReference type="EMBL" id="CAJVPV010012788">
    <property type="protein sequence ID" value="CAG8672580.1"/>
    <property type="molecule type" value="Genomic_DNA"/>
</dbReference>
<dbReference type="Proteomes" id="UP000789342">
    <property type="component" value="Unassembled WGS sequence"/>
</dbReference>
<accession>A0A9N9EI12</accession>
<reference evidence="1" key="1">
    <citation type="submission" date="2021-06" db="EMBL/GenBank/DDBJ databases">
        <authorList>
            <person name="Kallberg Y."/>
            <person name="Tangrot J."/>
            <person name="Rosling A."/>
        </authorList>
    </citation>
    <scope>NUCLEOTIDE SEQUENCE</scope>
    <source>
        <strain evidence="1">CL551</strain>
    </source>
</reference>
<gene>
    <name evidence="1" type="ORF">AMORRO_LOCUS10884</name>
</gene>
<comment type="caution">
    <text evidence="1">The sequence shown here is derived from an EMBL/GenBank/DDBJ whole genome shotgun (WGS) entry which is preliminary data.</text>
</comment>
<evidence type="ECO:0000313" key="2">
    <source>
        <dbReference type="Proteomes" id="UP000789342"/>
    </source>
</evidence>
<feature type="non-terminal residue" evidence="1">
    <location>
        <position position="74"/>
    </location>
</feature>
<proteinExistence type="predicted"/>
<keyword evidence="2" id="KW-1185">Reference proteome</keyword>
<protein>
    <submittedName>
        <fullName evidence="1">1181_t:CDS:1</fullName>
    </submittedName>
</protein>
<evidence type="ECO:0000313" key="1">
    <source>
        <dbReference type="EMBL" id="CAG8672580.1"/>
    </source>
</evidence>
<name>A0A9N9EI12_9GLOM</name>